<proteinExistence type="predicted"/>
<comment type="caution">
    <text evidence="2">The sequence shown here is derived from an EMBL/GenBank/DDBJ whole genome shotgun (WGS) entry which is preliminary data.</text>
</comment>
<gene>
    <name evidence="2" type="ORF">AGLY_006478</name>
</gene>
<name>A0A6G0TTH3_APHGL</name>
<dbReference type="Proteomes" id="UP000475862">
    <property type="component" value="Unassembled WGS sequence"/>
</dbReference>
<reference evidence="2 3" key="1">
    <citation type="submission" date="2019-08" db="EMBL/GenBank/DDBJ databases">
        <title>The genome of the soybean aphid Biotype 1, its phylome, world population structure and adaptation to the North American continent.</title>
        <authorList>
            <person name="Giordano R."/>
            <person name="Donthu R.K."/>
            <person name="Hernandez A.G."/>
            <person name="Wright C.L."/>
            <person name="Zimin A.V."/>
        </authorList>
    </citation>
    <scope>NUCLEOTIDE SEQUENCE [LARGE SCALE GENOMIC DNA]</scope>
    <source>
        <tissue evidence="2">Whole aphids</tissue>
    </source>
</reference>
<feature type="transmembrane region" description="Helical" evidence="1">
    <location>
        <begin position="66"/>
        <end position="89"/>
    </location>
</feature>
<evidence type="ECO:0000313" key="2">
    <source>
        <dbReference type="EMBL" id="KAE9537455.1"/>
    </source>
</evidence>
<protein>
    <submittedName>
        <fullName evidence="2">Uncharacterized protein</fullName>
    </submittedName>
</protein>
<dbReference type="EMBL" id="VYZN01000018">
    <property type="protein sequence ID" value="KAE9537455.1"/>
    <property type="molecule type" value="Genomic_DNA"/>
</dbReference>
<keyword evidence="1" id="KW-0812">Transmembrane</keyword>
<feature type="transmembrane region" description="Helical" evidence="1">
    <location>
        <begin position="147"/>
        <end position="166"/>
    </location>
</feature>
<evidence type="ECO:0000313" key="3">
    <source>
        <dbReference type="Proteomes" id="UP000475862"/>
    </source>
</evidence>
<organism evidence="2 3">
    <name type="scientific">Aphis glycines</name>
    <name type="common">Soybean aphid</name>
    <dbReference type="NCBI Taxonomy" id="307491"/>
    <lineage>
        <taxon>Eukaryota</taxon>
        <taxon>Metazoa</taxon>
        <taxon>Ecdysozoa</taxon>
        <taxon>Arthropoda</taxon>
        <taxon>Hexapoda</taxon>
        <taxon>Insecta</taxon>
        <taxon>Pterygota</taxon>
        <taxon>Neoptera</taxon>
        <taxon>Paraneoptera</taxon>
        <taxon>Hemiptera</taxon>
        <taxon>Sternorrhyncha</taxon>
        <taxon>Aphidomorpha</taxon>
        <taxon>Aphidoidea</taxon>
        <taxon>Aphididae</taxon>
        <taxon>Aphidini</taxon>
        <taxon>Aphis</taxon>
        <taxon>Aphis</taxon>
    </lineage>
</organism>
<keyword evidence="1" id="KW-1133">Transmembrane helix</keyword>
<accession>A0A6G0TTH3</accession>
<keyword evidence="1" id="KW-0472">Membrane</keyword>
<keyword evidence="3" id="KW-1185">Reference proteome</keyword>
<dbReference type="AlphaFoldDB" id="A0A6G0TTH3"/>
<sequence>SIKSVQNNRLQQIILITYYVIDGSTDFGPGLALIRVDNVTTDPAVSPWNQIYHCSNNRLLLNATQYSYSIVNCSLVVFMIVTSSLSCGVRTSRQPFLIYRSTPDVTDNGQITVVSGDDNTVHYSNNNNNNNTFLKIKIYNKARSTNIIYYLIRYLPRYFFIIIYIINTDAVAVRHRHPTVDRGAHLVDFWCSVLTNRSIPVPVDTPCPYSAYCVHNIIIIYHRYHRRFAIDAECCFSSRADQ</sequence>
<evidence type="ECO:0000256" key="1">
    <source>
        <dbReference type="SAM" id="Phobius"/>
    </source>
</evidence>
<feature type="non-terminal residue" evidence="2">
    <location>
        <position position="1"/>
    </location>
</feature>